<proteinExistence type="predicted"/>
<protein>
    <submittedName>
        <fullName evidence="1">Uncharacterized protein</fullName>
    </submittedName>
</protein>
<keyword evidence="2" id="KW-1185">Reference proteome</keyword>
<dbReference type="AlphaFoldDB" id="A0A8B6F438"/>
<evidence type="ECO:0000313" key="2">
    <source>
        <dbReference type="Proteomes" id="UP000596742"/>
    </source>
</evidence>
<organism evidence="1 2">
    <name type="scientific">Mytilus galloprovincialis</name>
    <name type="common">Mediterranean mussel</name>
    <dbReference type="NCBI Taxonomy" id="29158"/>
    <lineage>
        <taxon>Eukaryota</taxon>
        <taxon>Metazoa</taxon>
        <taxon>Spiralia</taxon>
        <taxon>Lophotrochozoa</taxon>
        <taxon>Mollusca</taxon>
        <taxon>Bivalvia</taxon>
        <taxon>Autobranchia</taxon>
        <taxon>Pteriomorphia</taxon>
        <taxon>Mytilida</taxon>
        <taxon>Mytiloidea</taxon>
        <taxon>Mytilidae</taxon>
        <taxon>Mytilinae</taxon>
        <taxon>Mytilus</taxon>
    </lineage>
</organism>
<gene>
    <name evidence="1" type="ORF">MGAL_10B021226</name>
</gene>
<comment type="caution">
    <text evidence="1">The sequence shown here is derived from an EMBL/GenBank/DDBJ whole genome shotgun (WGS) entry which is preliminary data.</text>
</comment>
<name>A0A8B6F438_MYTGA</name>
<evidence type="ECO:0000313" key="1">
    <source>
        <dbReference type="EMBL" id="VDI44078.1"/>
    </source>
</evidence>
<dbReference type="EMBL" id="UYJE01006228">
    <property type="protein sequence ID" value="VDI44078.1"/>
    <property type="molecule type" value="Genomic_DNA"/>
</dbReference>
<accession>A0A8B6F438</accession>
<reference evidence="1" key="1">
    <citation type="submission" date="2018-11" db="EMBL/GenBank/DDBJ databases">
        <authorList>
            <person name="Alioto T."/>
            <person name="Alioto T."/>
        </authorList>
    </citation>
    <scope>NUCLEOTIDE SEQUENCE</scope>
</reference>
<sequence>MGQCHGHLYCDTCRKVCRHCFPEGLYRHDETICDRCKYQCPMSRHSLIKCERQEDYCKGSKGKKNGGGSECAIM</sequence>
<dbReference type="Proteomes" id="UP000596742">
    <property type="component" value="Unassembled WGS sequence"/>
</dbReference>